<accession>A0A6A5TIH0</accession>
<evidence type="ECO:0000313" key="3">
    <source>
        <dbReference type="Proteomes" id="UP000800035"/>
    </source>
</evidence>
<dbReference type="EMBL" id="ML977016">
    <property type="protein sequence ID" value="KAF1951529.1"/>
    <property type="molecule type" value="Genomic_DNA"/>
</dbReference>
<proteinExistence type="predicted"/>
<protein>
    <submittedName>
        <fullName evidence="2">HET-domain-containing protein</fullName>
    </submittedName>
</protein>
<dbReference type="InterPro" id="IPR010730">
    <property type="entry name" value="HET"/>
</dbReference>
<dbReference type="Proteomes" id="UP000800035">
    <property type="component" value="Unassembled WGS sequence"/>
</dbReference>
<gene>
    <name evidence="2" type="ORF">CC80DRAFT_424418</name>
</gene>
<feature type="non-terminal residue" evidence="2">
    <location>
        <position position="177"/>
    </location>
</feature>
<organism evidence="2 3">
    <name type="scientific">Byssothecium circinans</name>
    <dbReference type="NCBI Taxonomy" id="147558"/>
    <lineage>
        <taxon>Eukaryota</taxon>
        <taxon>Fungi</taxon>
        <taxon>Dikarya</taxon>
        <taxon>Ascomycota</taxon>
        <taxon>Pezizomycotina</taxon>
        <taxon>Dothideomycetes</taxon>
        <taxon>Pleosporomycetidae</taxon>
        <taxon>Pleosporales</taxon>
        <taxon>Massarineae</taxon>
        <taxon>Massarinaceae</taxon>
        <taxon>Byssothecium</taxon>
    </lineage>
</organism>
<reference evidence="2" key="1">
    <citation type="journal article" date="2020" name="Stud. Mycol.">
        <title>101 Dothideomycetes genomes: a test case for predicting lifestyles and emergence of pathogens.</title>
        <authorList>
            <person name="Haridas S."/>
            <person name="Albert R."/>
            <person name="Binder M."/>
            <person name="Bloem J."/>
            <person name="Labutti K."/>
            <person name="Salamov A."/>
            <person name="Andreopoulos B."/>
            <person name="Baker S."/>
            <person name="Barry K."/>
            <person name="Bills G."/>
            <person name="Bluhm B."/>
            <person name="Cannon C."/>
            <person name="Castanera R."/>
            <person name="Culley D."/>
            <person name="Daum C."/>
            <person name="Ezra D."/>
            <person name="Gonzalez J."/>
            <person name="Henrissat B."/>
            <person name="Kuo A."/>
            <person name="Liang C."/>
            <person name="Lipzen A."/>
            <person name="Lutzoni F."/>
            <person name="Magnuson J."/>
            <person name="Mondo S."/>
            <person name="Nolan M."/>
            <person name="Ohm R."/>
            <person name="Pangilinan J."/>
            <person name="Park H.-J."/>
            <person name="Ramirez L."/>
            <person name="Alfaro M."/>
            <person name="Sun H."/>
            <person name="Tritt A."/>
            <person name="Yoshinaga Y."/>
            <person name="Zwiers L.-H."/>
            <person name="Turgeon B."/>
            <person name="Goodwin S."/>
            <person name="Spatafora J."/>
            <person name="Crous P."/>
            <person name="Grigoriev I."/>
        </authorList>
    </citation>
    <scope>NUCLEOTIDE SEQUENCE</scope>
    <source>
        <strain evidence="2">CBS 675.92</strain>
    </source>
</reference>
<name>A0A6A5TIH0_9PLEO</name>
<dbReference type="PANTHER" id="PTHR33112:SF1">
    <property type="entry name" value="HETEROKARYON INCOMPATIBILITY DOMAIN-CONTAINING PROTEIN"/>
    <property type="match status" value="1"/>
</dbReference>
<sequence>MSVIDCETRLVQSLPPESSYFALSYVWGPPLQCEEPEYPNLPRTLPRTIEDAITVTSQLGYRYLWVDRYCINQKDTEHKMSQIQQMGAIYYNAALTIVAAAGDDPTYGLAGVSHPRNFSVHWGSVEGVILVDTTSPMADKIGRSTWAQRAWTFQEGYLSRRRLFFTEDGVLFVHGQG</sequence>
<dbReference type="Pfam" id="PF06985">
    <property type="entry name" value="HET"/>
    <property type="match status" value="1"/>
</dbReference>
<dbReference type="PANTHER" id="PTHR33112">
    <property type="entry name" value="DOMAIN PROTEIN, PUTATIVE-RELATED"/>
    <property type="match status" value="1"/>
</dbReference>
<feature type="domain" description="Heterokaryon incompatibility" evidence="1">
    <location>
        <begin position="20"/>
        <end position="155"/>
    </location>
</feature>
<keyword evidence="3" id="KW-1185">Reference proteome</keyword>
<evidence type="ECO:0000259" key="1">
    <source>
        <dbReference type="Pfam" id="PF06985"/>
    </source>
</evidence>
<dbReference type="AlphaFoldDB" id="A0A6A5TIH0"/>
<dbReference type="OrthoDB" id="5428863at2759"/>
<evidence type="ECO:0000313" key="2">
    <source>
        <dbReference type="EMBL" id="KAF1951529.1"/>
    </source>
</evidence>